<name>A0A372FTZ1_9ACTN</name>
<feature type="compositionally biased region" description="Low complexity" evidence="1">
    <location>
        <begin position="40"/>
        <end position="58"/>
    </location>
</feature>
<dbReference type="InterPro" id="IPR045618">
    <property type="entry name" value="DUF6444"/>
</dbReference>
<evidence type="ECO:0000256" key="1">
    <source>
        <dbReference type="SAM" id="MobiDB-lite"/>
    </source>
</evidence>
<keyword evidence="4" id="KW-1185">Reference proteome</keyword>
<evidence type="ECO:0000313" key="3">
    <source>
        <dbReference type="EMBL" id="RFS44000.1"/>
    </source>
</evidence>
<comment type="caution">
    <text evidence="3">The sequence shown here is derived from an EMBL/GenBank/DDBJ whole genome shotgun (WGS) entry which is preliminary data.</text>
</comment>
<dbReference type="Proteomes" id="UP000262621">
    <property type="component" value="Unassembled WGS sequence"/>
</dbReference>
<dbReference type="AlphaFoldDB" id="A0A372FTZ1"/>
<dbReference type="RefSeq" id="WP_117230422.1">
    <property type="nucleotide sequence ID" value="NZ_CP061725.1"/>
</dbReference>
<evidence type="ECO:0000259" key="2">
    <source>
        <dbReference type="Pfam" id="PF20042"/>
    </source>
</evidence>
<proteinExistence type="predicted"/>
<feature type="region of interest" description="Disordered" evidence="1">
    <location>
        <begin position="34"/>
        <end position="80"/>
    </location>
</feature>
<accession>A0A372FTZ1</accession>
<evidence type="ECO:0000313" key="4">
    <source>
        <dbReference type="Proteomes" id="UP000262621"/>
    </source>
</evidence>
<dbReference type="EMBL" id="QVFU01000039">
    <property type="protein sequence ID" value="RFS44000.1"/>
    <property type="molecule type" value="Genomic_DNA"/>
</dbReference>
<dbReference type="Pfam" id="PF20042">
    <property type="entry name" value="DUF6444"/>
    <property type="match status" value="1"/>
</dbReference>
<sequence>MSSVPQVPLLYEDLVAMLVELRERVDRLEAENAELKRRLGMNSSSSSRPPSLDGPGRPARQPGKGSGRRRGKQPGAPGWTLELVADPDEVIEHRPQRCGHPGCGAPLGDGREYGRQRRQVIELPERRSVVVEHQLVAVECGGCGQVSEPVAPGGVSGRVQYGAVLEQLFTTGPWLPEPAISS</sequence>
<feature type="domain" description="DUF6444" evidence="2">
    <location>
        <begin position="15"/>
        <end position="78"/>
    </location>
</feature>
<gene>
    <name evidence="3" type="ORF">D0Q02_24840</name>
</gene>
<reference evidence="3 4" key="1">
    <citation type="submission" date="2018-08" db="EMBL/GenBank/DDBJ databases">
        <title>Verrucosispora craniellae sp. nov., isolated from a marine sponge in the South China Sea.</title>
        <authorList>
            <person name="Li L."/>
            <person name="Lin H.W."/>
        </authorList>
    </citation>
    <scope>NUCLEOTIDE SEQUENCE [LARGE SCALE GENOMIC DNA]</scope>
    <source>
        <strain evidence="3 4">LHW63014</strain>
    </source>
</reference>
<protein>
    <recommendedName>
        <fullName evidence="2">DUF6444 domain-containing protein</fullName>
    </recommendedName>
</protein>
<organism evidence="3 4">
    <name type="scientific">Micromonospora craniellae</name>
    <dbReference type="NCBI Taxonomy" id="2294034"/>
    <lineage>
        <taxon>Bacteria</taxon>
        <taxon>Bacillati</taxon>
        <taxon>Actinomycetota</taxon>
        <taxon>Actinomycetes</taxon>
        <taxon>Micromonosporales</taxon>
        <taxon>Micromonosporaceae</taxon>
        <taxon>Micromonospora</taxon>
    </lineage>
</organism>